<accession>A0ABT1K9K3</accession>
<name>A0ABT1K9K3_9ACTN</name>
<gene>
    <name evidence="2" type="ORF">HD595_006812</name>
</gene>
<evidence type="ECO:0008006" key="4">
    <source>
        <dbReference type="Google" id="ProtNLM"/>
    </source>
</evidence>
<organism evidence="2 3">
    <name type="scientific">Nonomuraea roseoviolacea subsp. carminata</name>
    <dbReference type="NCBI Taxonomy" id="160689"/>
    <lineage>
        <taxon>Bacteria</taxon>
        <taxon>Bacillati</taxon>
        <taxon>Actinomycetota</taxon>
        <taxon>Actinomycetes</taxon>
        <taxon>Streptosporangiales</taxon>
        <taxon>Streptosporangiaceae</taxon>
        <taxon>Nonomuraea</taxon>
    </lineage>
</organism>
<reference evidence="2 3" key="1">
    <citation type="submission" date="2022-06" db="EMBL/GenBank/DDBJ databases">
        <title>Sequencing the genomes of 1000 actinobacteria strains.</title>
        <authorList>
            <person name="Klenk H.-P."/>
        </authorList>
    </citation>
    <scope>NUCLEOTIDE SEQUENCE [LARGE SCALE GENOMIC DNA]</scope>
    <source>
        <strain evidence="2 3">DSM 44170</strain>
    </source>
</reference>
<keyword evidence="3" id="KW-1185">Reference proteome</keyword>
<sequence>MTLSWEIGNKVKAFKGWARRLFGRSGAGRTGQVAGDPRQAGGKSEDAAKS</sequence>
<protein>
    <recommendedName>
        <fullName evidence="4">CsbD family protein</fullName>
    </recommendedName>
</protein>
<evidence type="ECO:0000256" key="1">
    <source>
        <dbReference type="SAM" id="MobiDB-lite"/>
    </source>
</evidence>
<dbReference type="EMBL" id="JAMZEC010000001">
    <property type="protein sequence ID" value="MCP2350690.1"/>
    <property type="molecule type" value="Genomic_DNA"/>
</dbReference>
<evidence type="ECO:0000313" key="2">
    <source>
        <dbReference type="EMBL" id="MCP2350690.1"/>
    </source>
</evidence>
<dbReference type="RefSeq" id="WP_253776319.1">
    <property type="nucleotide sequence ID" value="NZ_BAAAVE010000017.1"/>
</dbReference>
<evidence type="ECO:0000313" key="3">
    <source>
        <dbReference type="Proteomes" id="UP001320766"/>
    </source>
</evidence>
<comment type="caution">
    <text evidence="2">The sequence shown here is derived from an EMBL/GenBank/DDBJ whole genome shotgun (WGS) entry which is preliminary data.</text>
</comment>
<feature type="region of interest" description="Disordered" evidence="1">
    <location>
        <begin position="25"/>
        <end position="50"/>
    </location>
</feature>
<proteinExistence type="predicted"/>
<dbReference type="Proteomes" id="UP001320766">
    <property type="component" value="Unassembled WGS sequence"/>
</dbReference>